<feature type="transmembrane region" description="Helical" evidence="1">
    <location>
        <begin position="239"/>
        <end position="258"/>
    </location>
</feature>
<dbReference type="Proteomes" id="UP000254794">
    <property type="component" value="Unassembled WGS sequence"/>
</dbReference>
<proteinExistence type="predicted"/>
<dbReference type="OrthoDB" id="7889003at2"/>
<dbReference type="AlphaFoldDB" id="A0A378JRK1"/>
<gene>
    <name evidence="2" type="ORF">NCTC13316_00849</name>
</gene>
<keyword evidence="1" id="KW-0472">Membrane</keyword>
<protein>
    <submittedName>
        <fullName evidence="2">Uncharacterized protein</fullName>
    </submittedName>
</protein>
<keyword evidence="1" id="KW-1133">Transmembrane helix</keyword>
<sequence length="259" mass="30519">MINLNKRKIALKQIKLLIEKPENVLLIHYSCESFYDRDSMCSPRITSIAVTNLYSRQTHSFSIHQEAEIRGKLDDIDNNYDFLEREMLTKFYKFVDKNSMKKWVHWNMKNSNYGFLAIEHRFKVLGGEPIVISDQDKIDLNSLLIDIYGVGYIGHPRLEKLIDKNNISKSNFLSGQNEADAFEKKDYLKLHQSTLRKTDIFCNILERINNKKLKTNLNFSSLQGNRILYFIDWFNNHSIIVFLLAISGWIFGFLQLFYN</sequence>
<organism evidence="2 3">
    <name type="scientific">Legionella busanensis</name>
    <dbReference type="NCBI Taxonomy" id="190655"/>
    <lineage>
        <taxon>Bacteria</taxon>
        <taxon>Pseudomonadati</taxon>
        <taxon>Pseudomonadota</taxon>
        <taxon>Gammaproteobacteria</taxon>
        <taxon>Legionellales</taxon>
        <taxon>Legionellaceae</taxon>
        <taxon>Legionella</taxon>
    </lineage>
</organism>
<evidence type="ECO:0000313" key="2">
    <source>
        <dbReference type="EMBL" id="STX50762.1"/>
    </source>
</evidence>
<dbReference type="RefSeq" id="WP_115330448.1">
    <property type="nucleotide sequence ID" value="NZ_CAAAHP010000007.1"/>
</dbReference>
<keyword evidence="1" id="KW-0812">Transmembrane</keyword>
<keyword evidence="3" id="KW-1185">Reference proteome</keyword>
<evidence type="ECO:0000256" key="1">
    <source>
        <dbReference type="SAM" id="Phobius"/>
    </source>
</evidence>
<dbReference type="EMBL" id="UGOD01000001">
    <property type="protein sequence ID" value="STX50762.1"/>
    <property type="molecule type" value="Genomic_DNA"/>
</dbReference>
<accession>A0A378JRK1</accession>
<reference evidence="2 3" key="1">
    <citation type="submission" date="2018-06" db="EMBL/GenBank/DDBJ databases">
        <authorList>
            <consortium name="Pathogen Informatics"/>
            <person name="Doyle S."/>
        </authorList>
    </citation>
    <scope>NUCLEOTIDE SEQUENCE [LARGE SCALE GENOMIC DNA]</scope>
    <source>
        <strain evidence="2 3">NCTC13316</strain>
    </source>
</reference>
<name>A0A378JRK1_9GAMM</name>
<evidence type="ECO:0000313" key="3">
    <source>
        <dbReference type="Proteomes" id="UP000254794"/>
    </source>
</evidence>